<accession>A0A5B7IC69</accession>
<sequence length="104" mass="11060">MTKAVLRDRTAGSTENAGYGTKSHGKQDLMERPQTLHSCPKRVHPHPQPLGKAGHPKVLTLASNAATVNHLLSAAETSQHSGWGDTGISSRGSMASKEREAHNS</sequence>
<feature type="compositionally biased region" description="Polar residues" evidence="1">
    <location>
        <begin position="75"/>
        <end position="93"/>
    </location>
</feature>
<feature type="region of interest" description="Disordered" evidence="1">
    <location>
        <begin position="73"/>
        <end position="104"/>
    </location>
</feature>
<gene>
    <name evidence="2" type="ORF">E2C01_072739</name>
</gene>
<feature type="region of interest" description="Disordered" evidence="1">
    <location>
        <begin position="1"/>
        <end position="56"/>
    </location>
</feature>
<name>A0A5B7IC69_PORTR</name>
<dbReference type="AlphaFoldDB" id="A0A5B7IC69"/>
<dbReference type="Proteomes" id="UP000324222">
    <property type="component" value="Unassembled WGS sequence"/>
</dbReference>
<keyword evidence="3" id="KW-1185">Reference proteome</keyword>
<evidence type="ECO:0000256" key="1">
    <source>
        <dbReference type="SAM" id="MobiDB-lite"/>
    </source>
</evidence>
<protein>
    <submittedName>
        <fullName evidence="2">Uncharacterized protein</fullName>
    </submittedName>
</protein>
<evidence type="ECO:0000313" key="2">
    <source>
        <dbReference type="EMBL" id="MPC78254.1"/>
    </source>
</evidence>
<evidence type="ECO:0000313" key="3">
    <source>
        <dbReference type="Proteomes" id="UP000324222"/>
    </source>
</evidence>
<feature type="compositionally biased region" description="Basic and acidic residues" evidence="1">
    <location>
        <begin position="1"/>
        <end position="10"/>
    </location>
</feature>
<proteinExistence type="predicted"/>
<comment type="caution">
    <text evidence="2">The sequence shown here is derived from an EMBL/GenBank/DDBJ whole genome shotgun (WGS) entry which is preliminary data.</text>
</comment>
<dbReference type="EMBL" id="VSRR010047964">
    <property type="protein sequence ID" value="MPC78254.1"/>
    <property type="molecule type" value="Genomic_DNA"/>
</dbReference>
<organism evidence="2 3">
    <name type="scientific">Portunus trituberculatus</name>
    <name type="common">Swimming crab</name>
    <name type="synonym">Neptunus trituberculatus</name>
    <dbReference type="NCBI Taxonomy" id="210409"/>
    <lineage>
        <taxon>Eukaryota</taxon>
        <taxon>Metazoa</taxon>
        <taxon>Ecdysozoa</taxon>
        <taxon>Arthropoda</taxon>
        <taxon>Crustacea</taxon>
        <taxon>Multicrustacea</taxon>
        <taxon>Malacostraca</taxon>
        <taxon>Eumalacostraca</taxon>
        <taxon>Eucarida</taxon>
        <taxon>Decapoda</taxon>
        <taxon>Pleocyemata</taxon>
        <taxon>Brachyura</taxon>
        <taxon>Eubrachyura</taxon>
        <taxon>Portunoidea</taxon>
        <taxon>Portunidae</taxon>
        <taxon>Portuninae</taxon>
        <taxon>Portunus</taxon>
    </lineage>
</organism>
<reference evidence="2 3" key="1">
    <citation type="submission" date="2019-05" db="EMBL/GenBank/DDBJ databases">
        <title>Another draft genome of Portunus trituberculatus and its Hox gene families provides insights of decapod evolution.</title>
        <authorList>
            <person name="Jeong J.-H."/>
            <person name="Song I."/>
            <person name="Kim S."/>
            <person name="Choi T."/>
            <person name="Kim D."/>
            <person name="Ryu S."/>
            <person name="Kim W."/>
        </authorList>
    </citation>
    <scope>NUCLEOTIDE SEQUENCE [LARGE SCALE GENOMIC DNA]</scope>
    <source>
        <tissue evidence="2">Muscle</tissue>
    </source>
</reference>